<dbReference type="OrthoDB" id="9811153at2"/>
<dbReference type="Pfam" id="PF07883">
    <property type="entry name" value="Cupin_2"/>
    <property type="match status" value="1"/>
</dbReference>
<evidence type="ECO:0000259" key="1">
    <source>
        <dbReference type="Pfam" id="PF07883"/>
    </source>
</evidence>
<dbReference type="Gene3D" id="2.60.120.10">
    <property type="entry name" value="Jelly Rolls"/>
    <property type="match status" value="1"/>
</dbReference>
<keyword evidence="3" id="KW-1185">Reference proteome</keyword>
<organism evidence="2 3">
    <name type="scientific">Sphingomonas crocodyli</name>
    <dbReference type="NCBI Taxonomy" id="1979270"/>
    <lineage>
        <taxon>Bacteria</taxon>
        <taxon>Pseudomonadati</taxon>
        <taxon>Pseudomonadota</taxon>
        <taxon>Alphaproteobacteria</taxon>
        <taxon>Sphingomonadales</taxon>
        <taxon>Sphingomonadaceae</taxon>
        <taxon>Sphingomonas</taxon>
    </lineage>
</organism>
<name>A0A437M708_9SPHN</name>
<gene>
    <name evidence="2" type="ORF">EOD43_06395</name>
</gene>
<reference evidence="2 3" key="1">
    <citation type="submission" date="2019-01" db="EMBL/GenBank/DDBJ databases">
        <authorList>
            <person name="Chen W.-M."/>
        </authorList>
    </citation>
    <scope>NUCLEOTIDE SEQUENCE [LARGE SCALE GENOMIC DNA]</scope>
    <source>
        <strain evidence="2 3">CCP-7</strain>
    </source>
</reference>
<evidence type="ECO:0000313" key="2">
    <source>
        <dbReference type="EMBL" id="RVT93500.1"/>
    </source>
</evidence>
<dbReference type="EMBL" id="SACN01000001">
    <property type="protein sequence ID" value="RVT93500.1"/>
    <property type="molecule type" value="Genomic_DNA"/>
</dbReference>
<dbReference type="InterPro" id="IPR014710">
    <property type="entry name" value="RmlC-like_jellyroll"/>
</dbReference>
<accession>A0A437M708</accession>
<dbReference type="Proteomes" id="UP000282971">
    <property type="component" value="Unassembled WGS sequence"/>
</dbReference>
<dbReference type="InterPro" id="IPR013096">
    <property type="entry name" value="Cupin_2"/>
</dbReference>
<evidence type="ECO:0000313" key="3">
    <source>
        <dbReference type="Proteomes" id="UP000282971"/>
    </source>
</evidence>
<dbReference type="SUPFAM" id="SSF51182">
    <property type="entry name" value="RmlC-like cupins"/>
    <property type="match status" value="1"/>
</dbReference>
<sequence>MTVEAKTLLWSQSSSAPLLEQFMFKDDAADTLIVGTGHFKTGQRMPAEGCSTYGMREISVILEGAIETTVGDHKVVLRAGDIVTIPANSLQFSHFLEDTKLVYIFFGPRKLAD</sequence>
<dbReference type="InterPro" id="IPR011051">
    <property type="entry name" value="RmlC_Cupin_sf"/>
</dbReference>
<protein>
    <submittedName>
        <fullName evidence="2">Cupin domain-containing protein</fullName>
    </submittedName>
</protein>
<dbReference type="AlphaFoldDB" id="A0A437M708"/>
<proteinExistence type="predicted"/>
<feature type="domain" description="Cupin type-2" evidence="1">
    <location>
        <begin position="57"/>
        <end position="88"/>
    </location>
</feature>
<comment type="caution">
    <text evidence="2">The sequence shown here is derived from an EMBL/GenBank/DDBJ whole genome shotgun (WGS) entry which is preliminary data.</text>
</comment>